<accession>A0A0P0CK61</accession>
<dbReference type="Pfam" id="PF13618">
    <property type="entry name" value="Gluconate_2-dh3"/>
    <property type="match status" value="1"/>
</dbReference>
<organism evidence="1 2">
    <name type="scientific">Rufibacter tibetensis</name>
    <dbReference type="NCBI Taxonomy" id="512763"/>
    <lineage>
        <taxon>Bacteria</taxon>
        <taxon>Pseudomonadati</taxon>
        <taxon>Bacteroidota</taxon>
        <taxon>Cytophagia</taxon>
        <taxon>Cytophagales</taxon>
        <taxon>Hymenobacteraceae</taxon>
        <taxon>Rufibacter</taxon>
    </lineage>
</organism>
<proteinExistence type="predicted"/>
<dbReference type="EMBL" id="CP012643">
    <property type="protein sequence ID" value="ALI99933.1"/>
    <property type="molecule type" value="Genomic_DNA"/>
</dbReference>
<protein>
    <recommendedName>
        <fullName evidence="3">Twin-arginine translocation pathway signal protein</fullName>
    </recommendedName>
</protein>
<dbReference type="RefSeq" id="WP_062544460.1">
    <property type="nucleotide sequence ID" value="NZ_CP012643.1"/>
</dbReference>
<dbReference type="PATRIC" id="fig|512763.3.peg.3149"/>
<evidence type="ECO:0000313" key="1">
    <source>
        <dbReference type="EMBL" id="ALI99933.1"/>
    </source>
</evidence>
<evidence type="ECO:0000313" key="2">
    <source>
        <dbReference type="Proteomes" id="UP000061382"/>
    </source>
</evidence>
<evidence type="ECO:0008006" key="3">
    <source>
        <dbReference type="Google" id="ProtNLM"/>
    </source>
</evidence>
<dbReference type="Proteomes" id="UP000061382">
    <property type="component" value="Chromosome"/>
</dbReference>
<dbReference type="STRING" id="512763.DC20_14325"/>
<reference evidence="1 2" key="1">
    <citation type="submission" date="2015-08" db="EMBL/GenBank/DDBJ databases">
        <title>Complete genome sequence of Rufibacter tibetensis strain 1351t, a radiation-resistant bacterium from tibet plateau.</title>
        <authorList>
            <person name="Dai J."/>
        </authorList>
    </citation>
    <scope>NUCLEOTIDE SEQUENCE [LARGE SCALE GENOMIC DNA]</scope>
    <source>
        <strain evidence="1 2">1351</strain>
    </source>
</reference>
<dbReference type="InterPro" id="IPR027056">
    <property type="entry name" value="Gluconate_2DH_su3"/>
</dbReference>
<sequence>MNRRTAVKGLLVFTGGLVLLPSCLTREGKAFIPLKHLEVSAEEEKMLGEIVETLIPTTDTAGAKQLGLHKFTLKMVDDLHSPEDQKTFMDGMEAFQKMTKKQTGNSFVECSPQERQELIAAINSGKASKEVIDFYQILKKHTVTGYLNSELVMTKLRIYELVPSRYIAYYPVKASTKN</sequence>
<dbReference type="OrthoDB" id="6385145at2"/>
<keyword evidence="2" id="KW-1185">Reference proteome</keyword>
<dbReference type="AlphaFoldDB" id="A0A0P0CK61"/>
<dbReference type="KEGG" id="rti:DC20_14325"/>
<gene>
    <name evidence="1" type="ORF">DC20_14325</name>
</gene>
<name>A0A0P0CK61_9BACT</name>